<evidence type="ECO:0000256" key="1">
    <source>
        <dbReference type="SAM" id="Phobius"/>
    </source>
</evidence>
<feature type="transmembrane region" description="Helical" evidence="1">
    <location>
        <begin position="158"/>
        <end position="181"/>
    </location>
</feature>
<keyword evidence="4" id="KW-1185">Reference proteome</keyword>
<sequence>MKRITTKLKDQLYMGGLIVIMASLVVFCIPLFITLPPDRSMGIFVVNFACTIGYFIAIKACGRFKAGREGLIPIFLLLILFLISAFALNRDMNIFDDSVTWLSVVLVVLCVNYILFQFFDAFSRWLQYTMTALLGVASIVFLYFSLYLAPMYVLSTVIVWILGISGHSFVPLLFLLFTIKLIRRLARHDKKLWYSYAGGAAAIVIFTIVFMVQWSQVTREVNLTYRKAGVAESNGLPPWIAAAQKSSQGWLSERILKTDLVYSTPDITSNWDRIFWGSSFRNFDEPKKHDPLVMTAVFFAGKPNLPNDDRIKILESIYDSRHQAQERLWSGEDLYTEHITTDVRVWPQFGLAYTEKNITVTNAGLQERWRGNQQEAIYTFHLPEGAVITALSLWIEGKEEKGILTSKAKADSAYKTIVGKERRDPSVVHWQEGNTVSVRVFPVIAGQSRRFKLGITAPLIRRDTKLVYENIWFDGPASHNAQEEATLNFQQSPRELVAPAVFSDNGQHTWKRAGKYEPDWKIQLSESPLSTDAFSFDGQTYTVHPYHPQRVAFDAGTVYLDINRSWSRPEFEMVYDLVKNKAVYVYDNGLVQLTPENRARLFGQLQETQFSLFPLFEIKDPTTALLITKNPVASPNISDLADSRYLQQLKTYLASNGSIRLFNIGEHLSPYLKSLKEYRVFQYEQGELAQLKELLEKKVFVQAIENDQQVVIDDAGLLLRQQAGANPAAAPDHLMRLFAYNHIMQKAGSGLLTNQPVEDTLVQEAVKAYVVSPVSSLVVLETQKDYDRFNINDSKNSLKNASLQSKGAVPEPHDWALIIIAVLVILTIKFKPVLNKNRI</sequence>
<feature type="transmembrane region" description="Helical" evidence="1">
    <location>
        <begin position="100"/>
        <end position="119"/>
    </location>
</feature>
<dbReference type="Pfam" id="PF08487">
    <property type="entry name" value="VIT"/>
    <property type="match status" value="1"/>
</dbReference>
<keyword evidence="1" id="KW-1133">Transmembrane helix</keyword>
<dbReference type="InterPro" id="IPR031005">
    <property type="entry name" value="Sorted_by_XrtN"/>
</dbReference>
<protein>
    <submittedName>
        <fullName evidence="3">XrtN system VIT domain-containing protein</fullName>
    </submittedName>
</protein>
<dbReference type="OrthoDB" id="1801976at2"/>
<feature type="transmembrane region" description="Helical" evidence="1">
    <location>
        <begin position="70"/>
        <end position="88"/>
    </location>
</feature>
<dbReference type="Proteomes" id="UP000263900">
    <property type="component" value="Chromosome"/>
</dbReference>
<accession>A0A3B7MP08</accession>
<dbReference type="PROSITE" id="PS51468">
    <property type="entry name" value="VIT"/>
    <property type="match status" value="1"/>
</dbReference>
<feature type="transmembrane region" description="Helical" evidence="1">
    <location>
        <begin position="193"/>
        <end position="214"/>
    </location>
</feature>
<dbReference type="EMBL" id="CP032157">
    <property type="protein sequence ID" value="AXY76232.1"/>
    <property type="molecule type" value="Genomic_DNA"/>
</dbReference>
<proteinExistence type="predicted"/>
<evidence type="ECO:0000313" key="4">
    <source>
        <dbReference type="Proteomes" id="UP000263900"/>
    </source>
</evidence>
<dbReference type="InterPro" id="IPR013694">
    <property type="entry name" value="VIT"/>
</dbReference>
<evidence type="ECO:0000313" key="3">
    <source>
        <dbReference type="EMBL" id="AXY76232.1"/>
    </source>
</evidence>
<evidence type="ECO:0000259" key="2">
    <source>
        <dbReference type="PROSITE" id="PS51468"/>
    </source>
</evidence>
<dbReference type="NCBIfam" id="TIGR04477">
    <property type="entry name" value="sorted_by_XrtN"/>
    <property type="match status" value="1"/>
</dbReference>
<keyword evidence="1" id="KW-0812">Transmembrane</keyword>
<reference evidence="3 4" key="1">
    <citation type="submission" date="2018-09" db="EMBL/GenBank/DDBJ databases">
        <title>Genome sequencing of strain 6GH32-13.</title>
        <authorList>
            <person name="Weon H.-Y."/>
            <person name="Heo J."/>
            <person name="Kwon S.-W."/>
        </authorList>
    </citation>
    <scope>NUCLEOTIDE SEQUENCE [LARGE SCALE GENOMIC DNA]</scope>
    <source>
        <strain evidence="3 4">5GH32-13</strain>
    </source>
</reference>
<feature type="transmembrane region" description="Helical" evidence="1">
    <location>
        <begin position="41"/>
        <end position="58"/>
    </location>
</feature>
<organism evidence="3 4">
    <name type="scientific">Paraflavitalea soli</name>
    <dbReference type="NCBI Taxonomy" id="2315862"/>
    <lineage>
        <taxon>Bacteria</taxon>
        <taxon>Pseudomonadati</taxon>
        <taxon>Bacteroidota</taxon>
        <taxon>Chitinophagia</taxon>
        <taxon>Chitinophagales</taxon>
        <taxon>Chitinophagaceae</taxon>
        <taxon>Paraflavitalea</taxon>
    </lineage>
</organism>
<dbReference type="KEGG" id="pseg:D3H65_20540"/>
<feature type="transmembrane region" description="Helical" evidence="1">
    <location>
        <begin position="12"/>
        <end position="35"/>
    </location>
</feature>
<keyword evidence="1" id="KW-0472">Membrane</keyword>
<feature type="domain" description="VIT" evidence="2">
    <location>
        <begin position="322"/>
        <end position="457"/>
    </location>
</feature>
<name>A0A3B7MP08_9BACT</name>
<dbReference type="RefSeq" id="WP_119052110.1">
    <property type="nucleotide sequence ID" value="NZ_CP032157.1"/>
</dbReference>
<gene>
    <name evidence="3" type="ORF">D3H65_20540</name>
</gene>
<feature type="transmembrane region" description="Helical" evidence="1">
    <location>
        <begin position="131"/>
        <end position="152"/>
    </location>
</feature>
<dbReference type="AlphaFoldDB" id="A0A3B7MP08"/>